<dbReference type="Proteomes" id="UP001193501">
    <property type="component" value="Unassembled WGS sequence"/>
</dbReference>
<feature type="transmembrane region" description="Helical" evidence="7">
    <location>
        <begin position="12"/>
        <end position="29"/>
    </location>
</feature>
<dbReference type="PANTHER" id="PTHR30465:SF0">
    <property type="entry name" value="OLIGOPEPTIDE TRANSPORT SYSTEM PERMEASE PROTEIN APPB"/>
    <property type="match status" value="1"/>
</dbReference>
<feature type="domain" description="ABC transmembrane type-1" evidence="8">
    <location>
        <begin position="105"/>
        <end position="323"/>
    </location>
</feature>
<evidence type="ECO:0000313" key="9">
    <source>
        <dbReference type="EMBL" id="NBZ87730.1"/>
    </source>
</evidence>
<comment type="subcellular location">
    <subcellularLocation>
        <location evidence="1 7">Cell membrane</location>
        <topology evidence="1 7">Multi-pass membrane protein</topology>
    </subcellularLocation>
</comment>
<keyword evidence="4 7" id="KW-0812">Transmembrane</keyword>
<dbReference type="RefSeq" id="WP_168774542.1">
    <property type="nucleotide sequence ID" value="NZ_JAABNR010000007.1"/>
</dbReference>
<dbReference type="GO" id="GO:0005886">
    <property type="term" value="C:plasma membrane"/>
    <property type="evidence" value="ECO:0007669"/>
    <property type="project" value="UniProtKB-SubCell"/>
</dbReference>
<dbReference type="PANTHER" id="PTHR30465">
    <property type="entry name" value="INNER MEMBRANE ABC TRANSPORTER"/>
    <property type="match status" value="1"/>
</dbReference>
<dbReference type="EMBL" id="JAABNR010000007">
    <property type="protein sequence ID" value="NBZ87730.1"/>
    <property type="molecule type" value="Genomic_DNA"/>
</dbReference>
<keyword evidence="6 7" id="KW-0472">Membrane</keyword>
<feature type="transmembrane region" description="Helical" evidence="7">
    <location>
        <begin position="201"/>
        <end position="219"/>
    </location>
</feature>
<dbReference type="GO" id="GO:0055085">
    <property type="term" value="P:transmembrane transport"/>
    <property type="evidence" value="ECO:0007669"/>
    <property type="project" value="InterPro"/>
</dbReference>
<dbReference type="Gene3D" id="1.10.3720.10">
    <property type="entry name" value="MetI-like"/>
    <property type="match status" value="1"/>
</dbReference>
<evidence type="ECO:0000256" key="3">
    <source>
        <dbReference type="ARBA" id="ARBA00022475"/>
    </source>
</evidence>
<evidence type="ECO:0000256" key="4">
    <source>
        <dbReference type="ARBA" id="ARBA00022692"/>
    </source>
</evidence>
<evidence type="ECO:0000313" key="10">
    <source>
        <dbReference type="Proteomes" id="UP001193501"/>
    </source>
</evidence>
<gene>
    <name evidence="9" type="ORF">GV832_09080</name>
</gene>
<comment type="caution">
    <text evidence="9">The sequence shown here is derived from an EMBL/GenBank/DDBJ whole genome shotgun (WGS) entry which is preliminary data.</text>
</comment>
<reference evidence="9" key="1">
    <citation type="submission" date="2020-01" db="EMBL/GenBank/DDBJ databases">
        <authorList>
            <person name="Chen W.-M."/>
        </authorList>
    </citation>
    <scope>NUCLEOTIDE SEQUENCE</scope>
    <source>
        <strain evidence="9">CYK-10</strain>
    </source>
</reference>
<evidence type="ECO:0000256" key="6">
    <source>
        <dbReference type="ARBA" id="ARBA00023136"/>
    </source>
</evidence>
<keyword evidence="3" id="KW-1003">Cell membrane</keyword>
<evidence type="ECO:0000256" key="5">
    <source>
        <dbReference type="ARBA" id="ARBA00022989"/>
    </source>
</evidence>
<organism evidence="9 10">
    <name type="scientific">Stagnihabitans tardus</name>
    <dbReference type="NCBI Taxonomy" id="2699202"/>
    <lineage>
        <taxon>Bacteria</taxon>
        <taxon>Pseudomonadati</taxon>
        <taxon>Pseudomonadota</taxon>
        <taxon>Alphaproteobacteria</taxon>
        <taxon>Rhodobacterales</taxon>
        <taxon>Paracoccaceae</taxon>
        <taxon>Stagnihabitans</taxon>
    </lineage>
</organism>
<dbReference type="AlphaFoldDB" id="A0AAE4YD26"/>
<sequence>MLRFLAIRLGQAIPVLFVMSLITFFIIQAPPGDYADFLRTNMITQGNATIEAADRFAAEYREKNGLNDPLVVQYARWMYGIVTRLDFGQSYAYNKPVLEVIEQRLPKTLLIALTCHLLASLIGIGFGILAATRQYTWVDTVLSFVSFLGMTIPRFLLALIILYILAYKLNVQEIGSFFSTKYGGQPWFDGIWFNWGKAWNLIQHVWPVVAVATFGGLAYNMRVMRANLLDTLNAQYVETARAKGLSEGAVIMRHAVPNALHPLVAYQGVVLPYMLTGEIEVAIVFGLATIGPAIVGSMAIGDVFVTASLLLVLGATLIIGNIIADVLLALLDPRIRVGSN</sequence>
<name>A0AAE4YD26_9RHOB</name>
<feature type="transmembrane region" description="Helical" evidence="7">
    <location>
        <begin position="109"/>
        <end position="129"/>
    </location>
</feature>
<accession>A0AAE4YD26</accession>
<keyword evidence="10" id="KW-1185">Reference proteome</keyword>
<protein>
    <submittedName>
        <fullName evidence="9">ABC transporter permease subunit</fullName>
    </submittedName>
</protein>
<dbReference type="PROSITE" id="PS50928">
    <property type="entry name" value="ABC_TM1"/>
    <property type="match status" value="1"/>
</dbReference>
<dbReference type="Pfam" id="PF19300">
    <property type="entry name" value="BPD_transp_1_N"/>
    <property type="match status" value="1"/>
</dbReference>
<evidence type="ECO:0000256" key="1">
    <source>
        <dbReference type="ARBA" id="ARBA00004651"/>
    </source>
</evidence>
<evidence type="ECO:0000259" key="8">
    <source>
        <dbReference type="PROSITE" id="PS50928"/>
    </source>
</evidence>
<dbReference type="CDD" id="cd06261">
    <property type="entry name" value="TM_PBP2"/>
    <property type="match status" value="1"/>
</dbReference>
<dbReference type="InterPro" id="IPR045621">
    <property type="entry name" value="BPD_transp_1_N"/>
</dbReference>
<dbReference type="Pfam" id="PF00528">
    <property type="entry name" value="BPD_transp_1"/>
    <property type="match status" value="1"/>
</dbReference>
<evidence type="ECO:0000256" key="7">
    <source>
        <dbReference type="RuleBase" id="RU363032"/>
    </source>
</evidence>
<dbReference type="InterPro" id="IPR035906">
    <property type="entry name" value="MetI-like_sf"/>
</dbReference>
<keyword evidence="5 7" id="KW-1133">Transmembrane helix</keyword>
<feature type="transmembrane region" description="Helical" evidence="7">
    <location>
        <begin position="307"/>
        <end position="331"/>
    </location>
</feature>
<evidence type="ECO:0000256" key="2">
    <source>
        <dbReference type="ARBA" id="ARBA00022448"/>
    </source>
</evidence>
<comment type="similarity">
    <text evidence="7">Belongs to the binding-protein-dependent transport system permease family.</text>
</comment>
<feature type="transmembrane region" description="Helical" evidence="7">
    <location>
        <begin position="281"/>
        <end position="301"/>
    </location>
</feature>
<dbReference type="SUPFAM" id="SSF161098">
    <property type="entry name" value="MetI-like"/>
    <property type="match status" value="1"/>
</dbReference>
<dbReference type="InterPro" id="IPR000515">
    <property type="entry name" value="MetI-like"/>
</dbReference>
<feature type="transmembrane region" description="Helical" evidence="7">
    <location>
        <begin position="141"/>
        <end position="166"/>
    </location>
</feature>
<keyword evidence="2 7" id="KW-0813">Transport</keyword>
<proteinExistence type="inferred from homology"/>